<evidence type="ECO:0000313" key="1">
    <source>
        <dbReference type="EMBL" id="CCG87187.1"/>
    </source>
</evidence>
<name>V5Z783_9GAMM</name>
<keyword evidence="2" id="KW-1185">Reference proteome</keyword>
<evidence type="ECO:0000313" key="2">
    <source>
        <dbReference type="Proteomes" id="UP000018217"/>
    </source>
</evidence>
<dbReference type="AlphaFoldDB" id="V5Z783"/>
<gene>
    <name evidence="1" type="ORF">EPIR_1822</name>
</gene>
<dbReference type="EMBL" id="CAHS01000015">
    <property type="protein sequence ID" value="CCG87187.1"/>
    <property type="molecule type" value="Genomic_DNA"/>
</dbReference>
<dbReference type="Proteomes" id="UP000018217">
    <property type="component" value="Unassembled WGS sequence"/>
</dbReference>
<accession>V5Z783</accession>
<sequence>MATAGTNINDSRHAWQGEKFFSSLIAAQLCEAQHF</sequence>
<organism evidence="1 2">
    <name type="scientific">Erwinia piriflorinigrans CFBP 5888</name>
    <dbReference type="NCBI Taxonomy" id="1161919"/>
    <lineage>
        <taxon>Bacteria</taxon>
        <taxon>Pseudomonadati</taxon>
        <taxon>Pseudomonadota</taxon>
        <taxon>Gammaproteobacteria</taxon>
        <taxon>Enterobacterales</taxon>
        <taxon>Erwiniaceae</taxon>
        <taxon>Erwinia</taxon>
    </lineage>
</organism>
<reference evidence="1 2" key="1">
    <citation type="journal article" date="2013" name="Syst. Appl. Microbiol.">
        <title>Phylogenetic position and virulence apparatus of the pear flower necrosis pathogen Erwinia piriflorinigrans CFBP 5888T as assessed by comparative genomics.</title>
        <authorList>
            <person name="Smits T.H."/>
            <person name="Rezzonico F."/>
            <person name="Lopez M.M."/>
            <person name="Blom J."/>
            <person name="Goesmann A."/>
            <person name="Frey J.E."/>
            <person name="Duffy B."/>
        </authorList>
    </citation>
    <scope>NUCLEOTIDE SEQUENCE [LARGE SCALE GENOMIC DNA]</scope>
    <source>
        <strain evidence="2">CFBP5888</strain>
    </source>
</reference>
<comment type="caution">
    <text evidence="1">The sequence shown here is derived from an EMBL/GenBank/DDBJ whole genome shotgun (WGS) entry which is preliminary data.</text>
</comment>
<proteinExistence type="predicted"/>
<protein>
    <submittedName>
        <fullName evidence="1">Uncharacterized protein</fullName>
    </submittedName>
</protein>